<name>A0A0D7B880_9AGAR</name>
<evidence type="ECO:0000313" key="1">
    <source>
        <dbReference type="EMBL" id="KIY66682.1"/>
    </source>
</evidence>
<proteinExistence type="predicted"/>
<keyword evidence="2" id="KW-1185">Reference proteome</keyword>
<dbReference type="EMBL" id="KN880547">
    <property type="protein sequence ID" value="KIY66682.1"/>
    <property type="molecule type" value="Genomic_DNA"/>
</dbReference>
<reference evidence="1 2" key="1">
    <citation type="journal article" date="2015" name="Fungal Genet. Biol.">
        <title>Evolution of novel wood decay mechanisms in Agaricales revealed by the genome sequences of Fistulina hepatica and Cylindrobasidium torrendii.</title>
        <authorList>
            <person name="Floudas D."/>
            <person name="Held B.W."/>
            <person name="Riley R."/>
            <person name="Nagy L.G."/>
            <person name="Koehler G."/>
            <person name="Ransdell A.S."/>
            <person name="Younus H."/>
            <person name="Chow J."/>
            <person name="Chiniquy J."/>
            <person name="Lipzen A."/>
            <person name="Tritt A."/>
            <person name="Sun H."/>
            <person name="Haridas S."/>
            <person name="LaButti K."/>
            <person name="Ohm R.A."/>
            <person name="Kues U."/>
            <person name="Blanchette R.A."/>
            <person name="Grigoriev I.V."/>
            <person name="Minto R.E."/>
            <person name="Hibbett D.S."/>
        </authorList>
    </citation>
    <scope>NUCLEOTIDE SEQUENCE [LARGE SCALE GENOMIC DNA]</scope>
    <source>
        <strain evidence="1 2">FP15055 ss-10</strain>
    </source>
</reference>
<dbReference type="Proteomes" id="UP000054007">
    <property type="component" value="Unassembled WGS sequence"/>
</dbReference>
<accession>A0A0D7B880</accession>
<dbReference type="AlphaFoldDB" id="A0A0D7B880"/>
<sequence length="251" mass="28664">MVVKVTLEAFHRLSAATQERFFTSGRAKRETTAVRARFAIPFKTESTKRISVVPSPEPTFTTSRHSSGLYSGARELNSSATSLSYKINLAVDCVGGEKKTLEFEVQYWHLSLHYSSGSMDRDLTMRYGGMEGHAYFGTHWDRSGSQTEMWANSTEIQKILRMFMEDCGVEEEEDEENRPAKKRKIAKNISPYENLWEELESLPDVVDKQSMTVLQVILGTDGMKVVGSGYMREEWWDLLRVIQKGRNHSDD</sequence>
<protein>
    <submittedName>
        <fullName evidence="1">Uncharacterized protein</fullName>
    </submittedName>
</protein>
<evidence type="ECO:0000313" key="2">
    <source>
        <dbReference type="Proteomes" id="UP000054007"/>
    </source>
</evidence>
<gene>
    <name evidence="1" type="ORF">CYLTODRAFT_26359</name>
</gene>
<organism evidence="1 2">
    <name type="scientific">Cylindrobasidium torrendii FP15055 ss-10</name>
    <dbReference type="NCBI Taxonomy" id="1314674"/>
    <lineage>
        <taxon>Eukaryota</taxon>
        <taxon>Fungi</taxon>
        <taxon>Dikarya</taxon>
        <taxon>Basidiomycota</taxon>
        <taxon>Agaricomycotina</taxon>
        <taxon>Agaricomycetes</taxon>
        <taxon>Agaricomycetidae</taxon>
        <taxon>Agaricales</taxon>
        <taxon>Marasmiineae</taxon>
        <taxon>Physalacriaceae</taxon>
        <taxon>Cylindrobasidium</taxon>
    </lineage>
</organism>